<feature type="transmembrane region" description="Helical" evidence="8">
    <location>
        <begin position="375"/>
        <end position="397"/>
    </location>
</feature>
<dbReference type="EC" id="2.7.11.1" evidence="1"/>
<dbReference type="InterPro" id="IPR008271">
    <property type="entry name" value="Ser/Thr_kinase_AS"/>
</dbReference>
<protein>
    <recommendedName>
        <fullName evidence="1">non-specific serine/threonine protein kinase</fullName>
        <ecNumber evidence="1">2.7.11.1</ecNumber>
    </recommendedName>
</protein>
<accession>A0ABP9JYK5</accession>
<feature type="transmembrane region" description="Helical" evidence="8">
    <location>
        <begin position="404"/>
        <end position="425"/>
    </location>
</feature>
<keyword evidence="2" id="KW-0723">Serine/threonine-protein kinase</keyword>
<evidence type="ECO:0000256" key="7">
    <source>
        <dbReference type="PROSITE-ProRule" id="PRU10141"/>
    </source>
</evidence>
<gene>
    <name evidence="10" type="ORF">GCM10023318_09960</name>
</gene>
<keyword evidence="5" id="KW-0418">Kinase</keyword>
<evidence type="ECO:0000259" key="9">
    <source>
        <dbReference type="PROSITE" id="PS50011"/>
    </source>
</evidence>
<dbReference type="PANTHER" id="PTHR43289">
    <property type="entry name" value="MITOGEN-ACTIVATED PROTEIN KINASE KINASE KINASE 20-RELATED"/>
    <property type="match status" value="1"/>
</dbReference>
<sequence>MRGGSEIGGYSIEQVIGRGGMGTVYLARHPRLPRSVALKVMTGMNEATDPELSRRFEREADIIARLEHPGIVAVFDRGVDDGQLWIAMQYIRGTDATNWDASAHAPADTVAMLSETAAALDYAHSCGVLHRDVKPANILIADAEAHRESRAVLTDFGIARLTDTASTQLTATGSVTATLAYASPEQLSGEVVDHRSDQYSLACTLFAMLAGQPPFVATNPGQVIMGHLMQPVPRLTGVRPDLPPTVDAVLERAMAKRPDERFASCGEFLATMRAALDGRHIAARFAPTVFNAPAHAMMPSMGPLAGPGPHANPVMREAEPPSEIPVELEPPKRPVAALVSALATLVVALAMTCVTVISVILAFEQWDPKYATETLVGLGVYLLATAVWAGAGLLLLSGRRSGQVLTIFCALVGAAFAGFILIVNMMNHNIVGLPLFLFSGLLIASGIALPCALTSTTRRWITHGTLLAQRARELTTFLPM</sequence>
<organism evidence="10 11">
    <name type="scientific">Nocardia callitridis</name>
    <dbReference type="NCBI Taxonomy" id="648753"/>
    <lineage>
        <taxon>Bacteria</taxon>
        <taxon>Bacillati</taxon>
        <taxon>Actinomycetota</taxon>
        <taxon>Actinomycetes</taxon>
        <taxon>Mycobacteriales</taxon>
        <taxon>Nocardiaceae</taxon>
        <taxon>Nocardia</taxon>
    </lineage>
</organism>
<proteinExistence type="predicted"/>
<dbReference type="PROSITE" id="PS00108">
    <property type="entry name" value="PROTEIN_KINASE_ST"/>
    <property type="match status" value="1"/>
</dbReference>
<evidence type="ECO:0000256" key="3">
    <source>
        <dbReference type="ARBA" id="ARBA00022679"/>
    </source>
</evidence>
<evidence type="ECO:0000313" key="10">
    <source>
        <dbReference type="EMBL" id="GAA5045506.1"/>
    </source>
</evidence>
<comment type="caution">
    <text evidence="10">The sequence shown here is derived from an EMBL/GenBank/DDBJ whole genome shotgun (WGS) entry which is preliminary data.</text>
</comment>
<feature type="domain" description="Protein kinase" evidence="9">
    <location>
        <begin position="10"/>
        <end position="276"/>
    </location>
</feature>
<dbReference type="Proteomes" id="UP001500603">
    <property type="component" value="Unassembled WGS sequence"/>
</dbReference>
<keyword evidence="11" id="KW-1185">Reference proteome</keyword>
<name>A0ABP9JYK5_9NOCA</name>
<dbReference type="InterPro" id="IPR011009">
    <property type="entry name" value="Kinase-like_dom_sf"/>
</dbReference>
<dbReference type="PANTHER" id="PTHR43289:SF6">
    <property type="entry name" value="SERINE_THREONINE-PROTEIN KINASE NEKL-3"/>
    <property type="match status" value="1"/>
</dbReference>
<evidence type="ECO:0000256" key="5">
    <source>
        <dbReference type="ARBA" id="ARBA00022777"/>
    </source>
</evidence>
<dbReference type="SUPFAM" id="SSF56112">
    <property type="entry name" value="Protein kinase-like (PK-like)"/>
    <property type="match status" value="1"/>
</dbReference>
<evidence type="ECO:0000256" key="6">
    <source>
        <dbReference type="ARBA" id="ARBA00022840"/>
    </source>
</evidence>
<dbReference type="Gene3D" id="1.10.510.10">
    <property type="entry name" value="Transferase(Phosphotransferase) domain 1"/>
    <property type="match status" value="1"/>
</dbReference>
<keyword evidence="8" id="KW-0472">Membrane</keyword>
<keyword evidence="8" id="KW-0812">Transmembrane</keyword>
<dbReference type="RefSeq" id="WP_345493822.1">
    <property type="nucleotide sequence ID" value="NZ_BAABJM010000001.1"/>
</dbReference>
<evidence type="ECO:0000313" key="11">
    <source>
        <dbReference type="Proteomes" id="UP001500603"/>
    </source>
</evidence>
<dbReference type="SMART" id="SM00220">
    <property type="entry name" value="S_TKc"/>
    <property type="match status" value="1"/>
</dbReference>
<reference evidence="11" key="1">
    <citation type="journal article" date="2019" name="Int. J. Syst. Evol. Microbiol.">
        <title>The Global Catalogue of Microorganisms (GCM) 10K type strain sequencing project: providing services to taxonomists for standard genome sequencing and annotation.</title>
        <authorList>
            <consortium name="The Broad Institute Genomics Platform"/>
            <consortium name="The Broad Institute Genome Sequencing Center for Infectious Disease"/>
            <person name="Wu L."/>
            <person name="Ma J."/>
        </authorList>
    </citation>
    <scope>NUCLEOTIDE SEQUENCE [LARGE SCALE GENOMIC DNA]</scope>
    <source>
        <strain evidence="11">JCM 18298</strain>
    </source>
</reference>
<evidence type="ECO:0000256" key="4">
    <source>
        <dbReference type="ARBA" id="ARBA00022741"/>
    </source>
</evidence>
<evidence type="ECO:0000256" key="8">
    <source>
        <dbReference type="SAM" id="Phobius"/>
    </source>
</evidence>
<feature type="transmembrane region" description="Helical" evidence="8">
    <location>
        <begin position="335"/>
        <end position="363"/>
    </location>
</feature>
<evidence type="ECO:0000256" key="1">
    <source>
        <dbReference type="ARBA" id="ARBA00012513"/>
    </source>
</evidence>
<dbReference type="PROSITE" id="PS00107">
    <property type="entry name" value="PROTEIN_KINASE_ATP"/>
    <property type="match status" value="1"/>
</dbReference>
<dbReference type="PROSITE" id="PS50011">
    <property type="entry name" value="PROTEIN_KINASE_DOM"/>
    <property type="match status" value="1"/>
</dbReference>
<dbReference type="Gene3D" id="3.30.200.20">
    <property type="entry name" value="Phosphorylase Kinase, domain 1"/>
    <property type="match status" value="1"/>
</dbReference>
<dbReference type="Pfam" id="PF00069">
    <property type="entry name" value="Pkinase"/>
    <property type="match status" value="1"/>
</dbReference>
<keyword evidence="3" id="KW-0808">Transferase</keyword>
<keyword evidence="8" id="KW-1133">Transmembrane helix</keyword>
<dbReference type="CDD" id="cd14014">
    <property type="entry name" value="STKc_PknB_like"/>
    <property type="match status" value="1"/>
</dbReference>
<keyword evidence="4 7" id="KW-0547">Nucleotide-binding</keyword>
<evidence type="ECO:0000256" key="2">
    <source>
        <dbReference type="ARBA" id="ARBA00022527"/>
    </source>
</evidence>
<feature type="binding site" evidence="7">
    <location>
        <position position="39"/>
    </location>
    <ligand>
        <name>ATP</name>
        <dbReference type="ChEBI" id="CHEBI:30616"/>
    </ligand>
</feature>
<keyword evidence="6 7" id="KW-0067">ATP-binding</keyword>
<dbReference type="InterPro" id="IPR017441">
    <property type="entry name" value="Protein_kinase_ATP_BS"/>
</dbReference>
<feature type="transmembrane region" description="Helical" evidence="8">
    <location>
        <begin position="431"/>
        <end position="453"/>
    </location>
</feature>
<dbReference type="EMBL" id="BAABJM010000001">
    <property type="protein sequence ID" value="GAA5045506.1"/>
    <property type="molecule type" value="Genomic_DNA"/>
</dbReference>
<dbReference type="InterPro" id="IPR000719">
    <property type="entry name" value="Prot_kinase_dom"/>
</dbReference>